<evidence type="ECO:0000313" key="5">
    <source>
        <dbReference type="EMBL" id="KAK4183585.1"/>
    </source>
</evidence>
<dbReference type="Gene3D" id="3.50.50.60">
    <property type="entry name" value="FAD/NAD(P)-binding domain"/>
    <property type="match status" value="1"/>
</dbReference>
<dbReference type="Proteomes" id="UP001302126">
    <property type="component" value="Unassembled WGS sequence"/>
</dbReference>
<dbReference type="GO" id="GO:0016491">
    <property type="term" value="F:oxidoreductase activity"/>
    <property type="evidence" value="ECO:0007669"/>
    <property type="project" value="UniProtKB-KW"/>
</dbReference>
<dbReference type="SUPFAM" id="SSF54373">
    <property type="entry name" value="FAD-linked reductases, C-terminal domain"/>
    <property type="match status" value="1"/>
</dbReference>
<dbReference type="SUPFAM" id="SSF51905">
    <property type="entry name" value="FAD/NAD(P)-binding domain"/>
    <property type="match status" value="1"/>
</dbReference>
<evidence type="ECO:0000313" key="6">
    <source>
        <dbReference type="Proteomes" id="UP001302126"/>
    </source>
</evidence>
<keyword evidence="1" id="KW-0285">Flavoprotein</keyword>
<keyword evidence="6" id="KW-1185">Reference proteome</keyword>
<gene>
    <name evidence="5" type="ORF">QBC35DRAFT_507801</name>
</gene>
<dbReference type="Pfam" id="PF00890">
    <property type="entry name" value="FAD_binding_2"/>
    <property type="match status" value="1"/>
</dbReference>
<reference evidence="5" key="1">
    <citation type="journal article" date="2023" name="Mol. Phylogenet. Evol.">
        <title>Genome-scale phylogeny and comparative genomics of the fungal order Sordariales.</title>
        <authorList>
            <person name="Hensen N."/>
            <person name="Bonometti L."/>
            <person name="Westerberg I."/>
            <person name="Brannstrom I.O."/>
            <person name="Guillou S."/>
            <person name="Cros-Aarteil S."/>
            <person name="Calhoun S."/>
            <person name="Haridas S."/>
            <person name="Kuo A."/>
            <person name="Mondo S."/>
            <person name="Pangilinan J."/>
            <person name="Riley R."/>
            <person name="LaButti K."/>
            <person name="Andreopoulos B."/>
            <person name="Lipzen A."/>
            <person name="Chen C."/>
            <person name="Yan M."/>
            <person name="Daum C."/>
            <person name="Ng V."/>
            <person name="Clum A."/>
            <person name="Steindorff A."/>
            <person name="Ohm R.A."/>
            <person name="Martin F."/>
            <person name="Silar P."/>
            <person name="Natvig D.O."/>
            <person name="Lalanne C."/>
            <person name="Gautier V."/>
            <person name="Ament-Velasquez S.L."/>
            <person name="Kruys A."/>
            <person name="Hutchinson M.I."/>
            <person name="Powell A.J."/>
            <person name="Barry K."/>
            <person name="Miller A.N."/>
            <person name="Grigoriev I.V."/>
            <person name="Debuchy R."/>
            <person name="Gladieux P."/>
            <person name="Hiltunen Thoren M."/>
            <person name="Johannesson H."/>
        </authorList>
    </citation>
    <scope>NUCLEOTIDE SEQUENCE</scope>
    <source>
        <strain evidence="5">PSN309</strain>
    </source>
</reference>
<dbReference type="PANTHER" id="PTHR43563">
    <property type="entry name" value="AMINE OXIDASE"/>
    <property type="match status" value="1"/>
</dbReference>
<dbReference type="AlphaFoldDB" id="A0AAN6WKG7"/>
<proteinExistence type="predicted"/>
<evidence type="ECO:0000256" key="3">
    <source>
        <dbReference type="SAM" id="MobiDB-lite"/>
    </source>
</evidence>
<dbReference type="Gene3D" id="3.90.660.10">
    <property type="match status" value="1"/>
</dbReference>
<dbReference type="InterPro" id="IPR050703">
    <property type="entry name" value="Flavin_MAO"/>
</dbReference>
<accession>A0AAN6WKG7</accession>
<evidence type="ECO:0000259" key="4">
    <source>
        <dbReference type="Pfam" id="PF00890"/>
    </source>
</evidence>
<name>A0AAN6WKG7_9PEZI</name>
<evidence type="ECO:0000256" key="2">
    <source>
        <dbReference type="ARBA" id="ARBA00023002"/>
    </source>
</evidence>
<protein>
    <recommendedName>
        <fullName evidence="4">FAD-dependent oxidoreductase 2 FAD-binding domain-containing protein</fullName>
    </recommendedName>
</protein>
<dbReference type="InterPro" id="IPR036188">
    <property type="entry name" value="FAD/NAD-bd_sf"/>
</dbReference>
<feature type="domain" description="FAD-dependent oxidoreductase 2 FAD-binding" evidence="4">
    <location>
        <begin position="22"/>
        <end position="59"/>
    </location>
</feature>
<dbReference type="InterPro" id="IPR003953">
    <property type="entry name" value="FAD-dep_OxRdtase_2_FAD-bd"/>
</dbReference>
<organism evidence="5 6">
    <name type="scientific">Podospora australis</name>
    <dbReference type="NCBI Taxonomy" id="1536484"/>
    <lineage>
        <taxon>Eukaryota</taxon>
        <taxon>Fungi</taxon>
        <taxon>Dikarya</taxon>
        <taxon>Ascomycota</taxon>
        <taxon>Pezizomycotina</taxon>
        <taxon>Sordariomycetes</taxon>
        <taxon>Sordariomycetidae</taxon>
        <taxon>Sordariales</taxon>
        <taxon>Podosporaceae</taxon>
        <taxon>Podospora</taxon>
    </lineage>
</organism>
<sequence>MSTSSAPQPLETSNNSHNKEYDVVVIGACLSGLQAAVNIQPAGLSCAVLEAIDRVGGKLSPSAPTVKTKTEASTTSAPPGSTIPINPRRNTALGTYGKMIFVFHRPWWRGAGPSGVMESSTDPIIFNKNNSVPADNQWSIACFLVGQPGRELSKYSKAKRRELVWN</sequence>
<feature type="region of interest" description="Disordered" evidence="3">
    <location>
        <begin position="60"/>
        <end position="83"/>
    </location>
</feature>
<feature type="compositionally biased region" description="Polar residues" evidence="3">
    <location>
        <begin position="62"/>
        <end position="79"/>
    </location>
</feature>
<dbReference type="PANTHER" id="PTHR43563:SF14">
    <property type="entry name" value="AMINE OXIDASE"/>
    <property type="match status" value="1"/>
</dbReference>
<evidence type="ECO:0000256" key="1">
    <source>
        <dbReference type="ARBA" id="ARBA00022630"/>
    </source>
</evidence>
<reference evidence="5" key="2">
    <citation type="submission" date="2023-05" db="EMBL/GenBank/DDBJ databases">
        <authorList>
            <consortium name="Lawrence Berkeley National Laboratory"/>
            <person name="Steindorff A."/>
            <person name="Hensen N."/>
            <person name="Bonometti L."/>
            <person name="Westerberg I."/>
            <person name="Brannstrom I.O."/>
            <person name="Guillou S."/>
            <person name="Cros-Aarteil S."/>
            <person name="Calhoun S."/>
            <person name="Haridas S."/>
            <person name="Kuo A."/>
            <person name="Mondo S."/>
            <person name="Pangilinan J."/>
            <person name="Riley R."/>
            <person name="Labutti K."/>
            <person name="Andreopoulos B."/>
            <person name="Lipzen A."/>
            <person name="Chen C."/>
            <person name="Yanf M."/>
            <person name="Daum C."/>
            <person name="Ng V."/>
            <person name="Clum A."/>
            <person name="Ohm R."/>
            <person name="Martin F."/>
            <person name="Silar P."/>
            <person name="Natvig D."/>
            <person name="Lalanne C."/>
            <person name="Gautier V."/>
            <person name="Ament-Velasquez S.L."/>
            <person name="Kruys A."/>
            <person name="Hutchinson M.I."/>
            <person name="Powell A.J."/>
            <person name="Barry K."/>
            <person name="Miller A.N."/>
            <person name="Grigoriev I.V."/>
            <person name="Debuchy R."/>
            <person name="Gladieux P."/>
            <person name="Thoren M.H."/>
            <person name="Johannesson H."/>
        </authorList>
    </citation>
    <scope>NUCLEOTIDE SEQUENCE</scope>
    <source>
        <strain evidence="5">PSN309</strain>
    </source>
</reference>
<dbReference type="EMBL" id="MU864538">
    <property type="protein sequence ID" value="KAK4183585.1"/>
    <property type="molecule type" value="Genomic_DNA"/>
</dbReference>
<keyword evidence="2" id="KW-0560">Oxidoreductase</keyword>
<comment type="caution">
    <text evidence="5">The sequence shown here is derived from an EMBL/GenBank/DDBJ whole genome shotgun (WGS) entry which is preliminary data.</text>
</comment>